<organism evidence="1">
    <name type="scientific">Danio rerio</name>
    <name type="common">Zebrafish</name>
    <name type="synonym">Brachydanio rerio</name>
    <dbReference type="NCBI Taxonomy" id="7955"/>
    <lineage>
        <taxon>Eukaryota</taxon>
        <taxon>Metazoa</taxon>
        <taxon>Chordata</taxon>
        <taxon>Craniata</taxon>
        <taxon>Vertebrata</taxon>
        <taxon>Euteleostomi</taxon>
        <taxon>Actinopterygii</taxon>
        <taxon>Neopterygii</taxon>
        <taxon>Teleostei</taxon>
        <taxon>Ostariophysi</taxon>
        <taxon>Cypriniformes</taxon>
        <taxon>Danionidae</taxon>
        <taxon>Danioninae</taxon>
        <taxon>Danio</taxon>
    </lineage>
</organism>
<reference evidence="1" key="2">
    <citation type="submission" date="2014-03" db="UniProtKB">
        <authorList>
            <consortium name="Ensembl"/>
        </authorList>
    </citation>
    <scope>IDENTIFICATION</scope>
    <source>
        <strain evidence="1">Tuebingen</strain>
    </source>
</reference>
<dbReference type="ZFIN" id="ZDB-GENE-120913-1">
    <property type="gene designation" value="saxo4"/>
</dbReference>
<dbReference type="HOGENOM" id="CLU_076501_0_0_1"/>
<sequence length="331" mass="37314">MVGPLGVIKPSFGTGRPAGRPANISIDHYCTSYRQSYGKELFQPCLGYHHGTGYSANHRPVLYYSSRLDDYDNPQFGFSLLDSFESQSKRHYQRLVQPDGTEPLACSGSRRRESGYLQLQSQPRLRTASCQTEYKGAYIPHSLRVVDASDDRVLIGHIEDSGYTEGANLQLHTFLPKYVNMDDARRTHESVMRTDFLAGSFLQGRKAFPKLASRSNRETGFTRDTERPLTSSTSLQHGISQDNRQKTRPNVATLSIGPVGSSGFVLNAPNITRLSQTPADPQHFLTHYQSKFYNKSLTEQQRSDWMRGGIQKHRKSGYSGRDTDRFNLSGY</sequence>
<evidence type="ECO:0000313" key="1">
    <source>
        <dbReference type="Ensembl" id="ENSDARP00000128565"/>
    </source>
</evidence>
<gene>
    <name evidence="2" type="primary">saxo4</name>
</gene>
<proteinExistence type="predicted"/>
<protein>
    <submittedName>
        <fullName evidence="1">Protein phosphatase 1, regulatory subunit 32</fullName>
    </submittedName>
</protein>
<dbReference type="Bgee" id="ENSDARG00000089183">
    <property type="expression patterns" value="Expressed in testis and 6 other cell types or tissues"/>
</dbReference>
<dbReference type="eggNOG" id="ENOG502QR8X">
    <property type="taxonomic scope" value="Eukaryota"/>
</dbReference>
<dbReference type="GeneTree" id="ENSGT01150000287309"/>
<dbReference type="OrthoDB" id="9980630at2759"/>
<reference evidence="1" key="1">
    <citation type="journal article" date="2013" name="Nature">
        <title>The zebrafish reference genome sequence and its relationship to the human genome.</title>
        <authorList>
            <consortium name="Genome Reference Consortium Zebrafish"/>
            <person name="Howe K."/>
            <person name="Clark M.D."/>
            <person name="Torroja C.F."/>
            <person name="Torrance J."/>
            <person name="Berthelot C."/>
            <person name="Muffato M."/>
            <person name="Collins J.E."/>
            <person name="Humphray S."/>
            <person name="McLaren K."/>
            <person name="Matthews L."/>
            <person name="McLaren S."/>
            <person name="Sealy I."/>
            <person name="Caccamo M."/>
            <person name="Churcher C."/>
            <person name="Scott C."/>
            <person name="Barrett J.C."/>
            <person name="Koch R."/>
            <person name="Rauch G.J."/>
            <person name="White S."/>
            <person name="Chow W."/>
            <person name="Kilian B."/>
            <person name="Quintais L.T."/>
            <person name="Guerra-Assuncao J.A."/>
            <person name="Zhou Y."/>
            <person name="Gu Y."/>
            <person name="Yen J."/>
            <person name="Vogel J.H."/>
            <person name="Eyre T."/>
            <person name="Redmond S."/>
            <person name="Banerjee R."/>
            <person name="Chi J."/>
            <person name="Fu B."/>
            <person name="Langley E."/>
            <person name="Maguire S.F."/>
            <person name="Laird G.K."/>
            <person name="Lloyd D."/>
            <person name="Kenyon E."/>
            <person name="Donaldson S."/>
            <person name="Sehra H."/>
            <person name="Almeida-King J."/>
            <person name="Loveland J."/>
            <person name="Trevanion S."/>
            <person name="Jones M."/>
            <person name="Quail M."/>
            <person name="Willey D."/>
            <person name="Hunt A."/>
            <person name="Burton J."/>
            <person name="Sims S."/>
            <person name="McLay K."/>
            <person name="Plumb B."/>
            <person name="Davis J."/>
            <person name="Clee C."/>
            <person name="Oliver K."/>
            <person name="Clark R."/>
            <person name="Riddle C."/>
            <person name="Elliot D."/>
            <person name="Eliott D."/>
            <person name="Threadgold G."/>
            <person name="Harden G."/>
            <person name="Ware D."/>
            <person name="Begum S."/>
            <person name="Mortimore B."/>
            <person name="Mortimer B."/>
            <person name="Kerry G."/>
            <person name="Heath P."/>
            <person name="Phillimore B."/>
            <person name="Tracey A."/>
            <person name="Corby N."/>
            <person name="Dunn M."/>
            <person name="Johnson C."/>
            <person name="Wood J."/>
            <person name="Clark S."/>
            <person name="Pelan S."/>
            <person name="Griffiths G."/>
            <person name="Smith M."/>
            <person name="Glithero R."/>
            <person name="Howden P."/>
            <person name="Barker N."/>
            <person name="Lloyd C."/>
            <person name="Stevens C."/>
            <person name="Harley J."/>
            <person name="Holt K."/>
            <person name="Panagiotidis G."/>
            <person name="Lovell J."/>
            <person name="Beasley H."/>
            <person name="Henderson C."/>
            <person name="Gordon D."/>
            <person name="Auger K."/>
            <person name="Wright D."/>
            <person name="Collins J."/>
            <person name="Raisen C."/>
            <person name="Dyer L."/>
            <person name="Leung K."/>
            <person name="Robertson L."/>
            <person name="Ambridge K."/>
            <person name="Leongamornlert D."/>
            <person name="McGuire S."/>
            <person name="Gilderthorp R."/>
            <person name="Griffiths C."/>
            <person name="Manthravadi D."/>
            <person name="Nichol S."/>
            <person name="Barker G."/>
            <person name="Whitehead S."/>
            <person name="Kay M."/>
            <person name="Brown J."/>
            <person name="Murnane C."/>
            <person name="Gray E."/>
            <person name="Humphries M."/>
            <person name="Sycamore N."/>
            <person name="Barker D."/>
            <person name="Saunders D."/>
            <person name="Wallis J."/>
            <person name="Babbage A."/>
            <person name="Hammond S."/>
            <person name="Mashreghi-Mohammadi M."/>
            <person name="Barr L."/>
            <person name="Martin S."/>
            <person name="Wray P."/>
            <person name="Ellington A."/>
            <person name="Matthews N."/>
            <person name="Ellwood M."/>
            <person name="Woodmansey R."/>
            <person name="Clark G."/>
            <person name="Cooper J."/>
            <person name="Cooper J."/>
            <person name="Tromans A."/>
            <person name="Grafham D."/>
            <person name="Skuce C."/>
            <person name="Pandian R."/>
            <person name="Andrews R."/>
            <person name="Harrison E."/>
            <person name="Kimberley A."/>
            <person name="Garnett J."/>
            <person name="Fosker N."/>
            <person name="Hall R."/>
            <person name="Garner P."/>
            <person name="Kelly D."/>
            <person name="Bird C."/>
            <person name="Palmer S."/>
            <person name="Gehring I."/>
            <person name="Berger A."/>
            <person name="Dooley C.M."/>
            <person name="Ersan-Urun Z."/>
            <person name="Eser C."/>
            <person name="Geiger H."/>
            <person name="Geisler M."/>
            <person name="Karotki L."/>
            <person name="Kirn A."/>
            <person name="Konantz J."/>
            <person name="Konantz M."/>
            <person name="Oberlander M."/>
            <person name="Rudolph-Geiger S."/>
            <person name="Teucke M."/>
            <person name="Lanz C."/>
            <person name="Raddatz G."/>
            <person name="Osoegawa K."/>
            <person name="Zhu B."/>
            <person name="Rapp A."/>
            <person name="Widaa S."/>
            <person name="Langford C."/>
            <person name="Yang F."/>
            <person name="Schuster S.C."/>
            <person name="Carter N.P."/>
            <person name="Harrow J."/>
            <person name="Ning Z."/>
            <person name="Herrero J."/>
            <person name="Searle S.M."/>
            <person name="Enright A."/>
            <person name="Geisler R."/>
            <person name="Plasterk R.H."/>
            <person name="Lee C."/>
            <person name="Westerfield M."/>
            <person name="de Jong P.J."/>
            <person name="Zon L.I."/>
            <person name="Postlethwait J.H."/>
            <person name="Nusslein-Volhard C."/>
            <person name="Hubbard T.J."/>
            <person name="Roest Crollius H."/>
            <person name="Rogers J."/>
            <person name="Stemple D.L."/>
        </authorList>
    </citation>
    <scope>NUCLEOTIDE SEQUENCE [LARGE SCALE GENOMIC DNA]</scope>
    <source>
        <strain evidence="1">Tuebingen</strain>
    </source>
</reference>
<dbReference type="EMBL" id="CU855880">
    <property type="status" value="NOT_ANNOTATED_CDS"/>
    <property type="molecule type" value="Genomic_DNA"/>
</dbReference>
<dbReference type="OMA" id="NISIDHY"/>
<dbReference type="PANTHER" id="PTHR34349">
    <property type="entry name" value="PROTEIN PHOSPHATASE 1 REGULATORY SUBUNIT 32"/>
    <property type="match status" value="1"/>
</dbReference>
<dbReference type="PANTHER" id="PTHR34349:SF1">
    <property type="entry name" value="PROTEIN PHOSPHATASE 1 REGULATORY SUBUNIT 32"/>
    <property type="match status" value="1"/>
</dbReference>
<dbReference type="CTD" id="220004"/>
<dbReference type="AGR" id="ZFIN:ZDB-GENE-120913-1"/>
<accession>A0ACD6B733</accession>
<dbReference type="Ensembl" id="ENSDART00000153832.3">
    <property type="protein sequence ID" value="ENSDARP00000128565.1"/>
    <property type="gene ID" value="ENSDARG00000089183.4"/>
</dbReference>
<evidence type="ECO:0000313" key="2">
    <source>
        <dbReference type="ZFIN" id="ZDB-GENE-120913-1"/>
    </source>
</evidence>
<dbReference type="GO" id="GO:0019902">
    <property type="term" value="F:phosphatase binding"/>
    <property type="evidence" value="ECO:0000318"/>
    <property type="project" value="GO_Central"/>
</dbReference>
<dbReference type="InterPro" id="IPR031410">
    <property type="entry name" value="SAXO4"/>
</dbReference>
<name>A0ACD6B733_DANRE</name>
<dbReference type="PaxDb" id="7955-ENSDARP00000128565"/>
<dbReference type="STRING" id="7955.ENSDARP00000128565"/>
<dbReference type="Pfam" id="PF15691">
    <property type="entry name" value="PPP1R32"/>
    <property type="match status" value="2"/>
</dbReference>